<dbReference type="EMBL" id="FN554766">
    <property type="protein sequence ID" value="CBG34160.1"/>
    <property type="molecule type" value="Genomic_DNA"/>
</dbReference>
<dbReference type="SUPFAM" id="SSF47413">
    <property type="entry name" value="lambda repressor-like DNA-binding domains"/>
    <property type="match status" value="1"/>
</dbReference>
<dbReference type="PANTHER" id="PTHR43236">
    <property type="entry name" value="ANTITOXIN HIGA1"/>
    <property type="match status" value="1"/>
</dbReference>
<evidence type="ECO:0000259" key="2">
    <source>
        <dbReference type="PROSITE" id="PS50943"/>
    </source>
</evidence>
<evidence type="ECO:0000313" key="3">
    <source>
        <dbReference type="EMBL" id="CBG34160.1"/>
    </source>
</evidence>
<dbReference type="CDD" id="cd00093">
    <property type="entry name" value="HTH_XRE"/>
    <property type="match status" value="1"/>
</dbReference>
<evidence type="ECO:0000313" key="4">
    <source>
        <dbReference type="Proteomes" id="UP000001407"/>
    </source>
</evidence>
<dbReference type="Proteomes" id="UP000001407">
    <property type="component" value="Chromosome"/>
</dbReference>
<dbReference type="KEGG" id="elo:EC042_1339"/>
<comment type="similarity">
    <text evidence="1">Belongs to the short-chain fatty acyl-CoA assimilation regulator (ScfR) family.</text>
</comment>
<name>D3H2R7_ECO44</name>
<keyword evidence="3" id="KW-0238">DNA-binding</keyword>
<dbReference type="Pfam" id="PF01381">
    <property type="entry name" value="HTH_3"/>
    <property type="match status" value="1"/>
</dbReference>
<dbReference type="Gene3D" id="1.10.10.2910">
    <property type="match status" value="1"/>
</dbReference>
<dbReference type="InterPro" id="IPR010982">
    <property type="entry name" value="Lambda_DNA-bd_dom_sf"/>
</dbReference>
<protein>
    <submittedName>
        <fullName evidence="3">Phage DNA-binding protein</fullName>
    </submittedName>
</protein>
<dbReference type="InterPro" id="IPR001387">
    <property type="entry name" value="Cro/C1-type_HTH"/>
</dbReference>
<dbReference type="InterPro" id="IPR052345">
    <property type="entry name" value="Rad_response_metalloprotease"/>
</dbReference>
<gene>
    <name evidence="3" type="ordered locus">EC042_1339</name>
</gene>
<dbReference type="HOGENOM" id="CLU_053651_1_1_6"/>
<dbReference type="PROSITE" id="PS50943">
    <property type="entry name" value="HTH_CROC1"/>
    <property type="match status" value="1"/>
</dbReference>
<feature type="domain" description="HTH cro/C1-type" evidence="2">
    <location>
        <begin position="17"/>
        <end position="70"/>
    </location>
</feature>
<dbReference type="Pfam" id="PF06114">
    <property type="entry name" value="Peptidase_M78"/>
    <property type="match status" value="1"/>
</dbReference>
<dbReference type="GO" id="GO:0003677">
    <property type="term" value="F:DNA binding"/>
    <property type="evidence" value="ECO:0007669"/>
    <property type="project" value="UniProtKB-KW"/>
</dbReference>
<dbReference type="AlphaFoldDB" id="D3H2R7"/>
<proteinExistence type="inferred from homology"/>
<dbReference type="InterPro" id="IPR010359">
    <property type="entry name" value="IrrE_HExxH"/>
</dbReference>
<evidence type="ECO:0000256" key="1">
    <source>
        <dbReference type="ARBA" id="ARBA00007227"/>
    </source>
</evidence>
<dbReference type="Gene3D" id="1.10.260.40">
    <property type="entry name" value="lambda repressor-like DNA-binding domains"/>
    <property type="match status" value="1"/>
</dbReference>
<accession>D3H2R7</accession>
<dbReference type="PANTHER" id="PTHR43236:SF1">
    <property type="entry name" value="BLL7220 PROTEIN"/>
    <property type="match status" value="1"/>
</dbReference>
<sequence length="368" mass="41733">MMEHQVNNFTEYRGDKLKLARMAVGLSCEELAEKIGKTKQFVSKLEKGCRPSEQCLELISSALMIKSSFLFTERKYALESDVCHFRSKKSRTQTLTNSVLARAEILNIIISAVEGEIEFPDVNIPEHPGAELLTPNDIERVAEDCRRAWNLGLGPISSMVKLAESLGVIVAHVTGVDDRVDAFTVHNNRPVIIRNNVKKSICRFRSDLGHELGHLVMHEGITTGDKLTESQADHFSSALLVPRLSFIKEFPRIRGKQFDWNALVEFKLRWKISLKMCIYRASALGLLTQEQARTGYMHLNSRGYTRVEPGDELLRPEEPGMLAEAIEMLDDATWLRILMKTGLSQDLIRELFSINRPITNPRNIFQIV</sequence>
<organism evidence="3 4">
    <name type="scientific">Escherichia coli O44:H18 (strain 042 / EAEC)</name>
    <dbReference type="NCBI Taxonomy" id="216592"/>
    <lineage>
        <taxon>Bacteria</taxon>
        <taxon>Pseudomonadati</taxon>
        <taxon>Pseudomonadota</taxon>
        <taxon>Gammaproteobacteria</taxon>
        <taxon>Enterobacterales</taxon>
        <taxon>Enterobacteriaceae</taxon>
        <taxon>Escherichia</taxon>
    </lineage>
</organism>
<dbReference type="PATRIC" id="fig|216592.3.peg.1388"/>
<dbReference type="SMART" id="SM00530">
    <property type="entry name" value="HTH_XRE"/>
    <property type="match status" value="1"/>
</dbReference>
<reference evidence="3 4" key="1">
    <citation type="journal article" date="2010" name="PLoS ONE">
        <title>Complete genome sequence and comparative metabolic profiling of the prototypical enteroaggregative Escherichia coli strain 042.</title>
        <authorList>
            <person name="Chaudhuri R.R."/>
            <person name="Sebaihia M."/>
            <person name="Hobman J.L."/>
            <person name="Webber M.A."/>
            <person name="Leyton D.L."/>
            <person name="Goldberg M.D."/>
            <person name="Cunningham A.F."/>
            <person name="Scott-Tucker A."/>
            <person name="Ferguson P.R."/>
            <person name="Thomas C.M."/>
            <person name="Frankel G."/>
            <person name="Tang C.M."/>
            <person name="Dudley E.G."/>
            <person name="Roberts I.S."/>
            <person name="Rasko D.A."/>
            <person name="Pallen M.J."/>
            <person name="Parkhill J."/>
            <person name="Nataro J.P."/>
            <person name="Thomson N.R."/>
            <person name="Henderson I.R."/>
        </authorList>
    </citation>
    <scope>NUCLEOTIDE SEQUENCE [LARGE SCALE GENOMIC DNA]</scope>
    <source>
        <strain evidence="4">042 / EAEC</strain>
    </source>
</reference>